<evidence type="ECO:0000313" key="1">
    <source>
        <dbReference type="EMBL" id="GAG16004.1"/>
    </source>
</evidence>
<feature type="non-terminal residue" evidence="1">
    <location>
        <position position="1"/>
    </location>
</feature>
<dbReference type="AlphaFoldDB" id="X0VD12"/>
<sequence length="241" mass="26034">VSIREHLVTRDGARTFRWYDAIGPDVIKYKNHFLSVPADDQTYDPTAWTNTIVEGGAGDSTVDIADAILGGLLITAAEDENDGYQMQLGHGAGGVGENFTFSADYPTYFGVRLQSSDADQTDILAGLCITDTTLLGGLSDGLYFRSVDESALVYFVLEQDSVESVYAVGTVPDTADITLEFLYYNHNIYAAVDGVLMATVADTDANFPNDELLRLSLAFLCGEGGANSMQVAWVRAIQIQN</sequence>
<organism evidence="1">
    <name type="scientific">marine sediment metagenome</name>
    <dbReference type="NCBI Taxonomy" id="412755"/>
    <lineage>
        <taxon>unclassified sequences</taxon>
        <taxon>metagenomes</taxon>
        <taxon>ecological metagenomes</taxon>
    </lineage>
</organism>
<comment type="caution">
    <text evidence="1">The sequence shown here is derived from an EMBL/GenBank/DDBJ whole genome shotgun (WGS) entry which is preliminary data.</text>
</comment>
<proteinExistence type="predicted"/>
<protein>
    <submittedName>
        <fullName evidence="1">Uncharacterized protein</fullName>
    </submittedName>
</protein>
<reference evidence="1" key="1">
    <citation type="journal article" date="2014" name="Front. Microbiol.">
        <title>High frequency of phylogenetically diverse reductive dehalogenase-homologous genes in deep subseafloor sedimentary metagenomes.</title>
        <authorList>
            <person name="Kawai M."/>
            <person name="Futagami T."/>
            <person name="Toyoda A."/>
            <person name="Takaki Y."/>
            <person name="Nishi S."/>
            <person name="Hori S."/>
            <person name="Arai W."/>
            <person name="Tsubouchi T."/>
            <person name="Morono Y."/>
            <person name="Uchiyama I."/>
            <person name="Ito T."/>
            <person name="Fujiyama A."/>
            <person name="Inagaki F."/>
            <person name="Takami H."/>
        </authorList>
    </citation>
    <scope>NUCLEOTIDE SEQUENCE</scope>
    <source>
        <strain evidence="1">Expedition CK06-06</strain>
    </source>
</reference>
<accession>X0VD12</accession>
<dbReference type="EMBL" id="BARS01033874">
    <property type="protein sequence ID" value="GAG16004.1"/>
    <property type="molecule type" value="Genomic_DNA"/>
</dbReference>
<name>X0VD12_9ZZZZ</name>
<gene>
    <name evidence="1" type="ORF">S01H1_52412</name>
</gene>